<dbReference type="AlphaFoldDB" id="A0AAU8ACC8"/>
<name>A0AAU8ACC8_9FIRM</name>
<reference evidence="1" key="1">
    <citation type="submission" date="2023-02" db="EMBL/GenBank/DDBJ databases">
        <title>Gut commensal Christensenella minuta modulates host metabolism via a new class of secondary bile acids.</title>
        <authorList>
            <person name="Liu C."/>
        </authorList>
    </citation>
    <scope>NUCLEOTIDE SEQUENCE</scope>
    <source>
        <strain evidence="1">CA70</strain>
    </source>
</reference>
<sequence>MALNGIIFEERNNTAKNWRRIFQNMHGDGILRGCDVTFTSNSITVGDGVFILAGGIISNDGADTIAVTPTLTDGYVRLKCRVDMTQEALETGPGQVEWLMEFSTTTTFPALTQEDINGTGSIYEGEIAVLQIVSGNITGKVSVMNTVYGANSEDF</sequence>
<accession>A0AAU8ACC8</accession>
<proteinExistence type="predicted"/>
<organism evidence="1">
    <name type="scientific">Christensenella massiliensis</name>
    <dbReference type="NCBI Taxonomy" id="1805714"/>
    <lineage>
        <taxon>Bacteria</taxon>
        <taxon>Bacillati</taxon>
        <taxon>Bacillota</taxon>
        <taxon>Clostridia</taxon>
        <taxon>Christensenellales</taxon>
        <taxon>Christensenellaceae</taxon>
        <taxon>Christensenella</taxon>
    </lineage>
</organism>
<dbReference type="Gene3D" id="2.60.520.10">
    <property type="entry name" value="Phage fibre proteins"/>
    <property type="match status" value="1"/>
</dbReference>
<evidence type="ECO:0000313" key="1">
    <source>
        <dbReference type="EMBL" id="XCC63411.1"/>
    </source>
</evidence>
<protein>
    <submittedName>
        <fullName evidence="1">Uncharacterized protein</fullName>
    </submittedName>
</protein>
<gene>
    <name evidence="1" type="ORF">PUP29_05715</name>
</gene>
<dbReference type="RefSeq" id="WP_353423976.1">
    <property type="nucleotide sequence ID" value="NZ_CP117826.1"/>
</dbReference>
<dbReference type="EMBL" id="CP117826">
    <property type="protein sequence ID" value="XCC63411.1"/>
    <property type="molecule type" value="Genomic_DNA"/>
</dbReference>